<dbReference type="SUPFAM" id="SSF54631">
    <property type="entry name" value="CBS-domain pair"/>
    <property type="match status" value="1"/>
</dbReference>
<feature type="transmembrane region" description="Helical" evidence="13">
    <location>
        <begin position="264"/>
        <end position="285"/>
    </location>
</feature>
<evidence type="ECO:0000256" key="14">
    <source>
        <dbReference type="SAM" id="MobiDB-lite"/>
    </source>
</evidence>
<evidence type="ECO:0000256" key="1">
    <source>
        <dbReference type="ARBA" id="ARBA00004651"/>
    </source>
</evidence>
<dbReference type="CDD" id="cd04590">
    <property type="entry name" value="CBS_pair_CorC_HlyC_assoc"/>
    <property type="match status" value="1"/>
</dbReference>
<reference evidence="17" key="4">
    <citation type="submission" date="2025-09" db="UniProtKB">
        <authorList>
            <consortium name="Ensembl"/>
        </authorList>
    </citation>
    <scope>IDENTIFICATION</scope>
</reference>
<dbReference type="Pfam" id="PF25562">
    <property type="entry name" value="CNBH_CNNM2_C"/>
    <property type="match status" value="1"/>
</dbReference>
<dbReference type="FunFam" id="3.10.580.10:FF:000001">
    <property type="entry name" value="Putative metal transporter CNNM3 isoform 2"/>
    <property type="match status" value="1"/>
</dbReference>
<dbReference type="Pfam" id="PF25511">
    <property type="entry name" value="Ig_CNNM4_N"/>
    <property type="match status" value="1"/>
</dbReference>
<keyword evidence="7 12" id="KW-1133">Transmembrane helix</keyword>
<evidence type="ECO:0000256" key="7">
    <source>
        <dbReference type="ARBA" id="ARBA00022989"/>
    </source>
</evidence>
<evidence type="ECO:0000256" key="8">
    <source>
        <dbReference type="ARBA" id="ARBA00023065"/>
    </source>
</evidence>
<dbReference type="InterPro" id="IPR000644">
    <property type="entry name" value="CBS_dom"/>
</dbReference>
<feature type="region of interest" description="Disordered" evidence="14">
    <location>
        <begin position="670"/>
        <end position="690"/>
    </location>
</feature>
<evidence type="ECO:0000256" key="2">
    <source>
        <dbReference type="ARBA" id="ARBA00010484"/>
    </source>
</evidence>
<dbReference type="GO" id="GO:0015095">
    <property type="term" value="F:magnesium ion transmembrane transporter activity"/>
    <property type="evidence" value="ECO:0007669"/>
    <property type="project" value="TreeGrafter"/>
</dbReference>
<evidence type="ECO:0000256" key="11">
    <source>
        <dbReference type="PROSITE-ProRule" id="PRU00703"/>
    </source>
</evidence>
<dbReference type="GeneTree" id="ENSGT00940000159034"/>
<dbReference type="GO" id="GO:0010960">
    <property type="term" value="P:magnesium ion homeostasis"/>
    <property type="evidence" value="ECO:0007669"/>
    <property type="project" value="InterPro"/>
</dbReference>
<keyword evidence="6" id="KW-0677">Repeat</keyword>
<feature type="transmembrane region" description="Helical" evidence="13">
    <location>
        <begin position="206"/>
        <end position="230"/>
    </location>
</feature>
<protein>
    <recommendedName>
        <fullName evidence="13">Metal transporter</fullName>
    </recommendedName>
</protein>
<dbReference type="InterPro" id="IPR044751">
    <property type="entry name" value="Ion_transp-like_CBS"/>
</dbReference>
<dbReference type="AlphaFoldDB" id="W5LHK6"/>
<dbReference type="PANTHER" id="PTHR12064">
    <property type="entry name" value="METAL TRANSPORTER CNNM"/>
    <property type="match status" value="1"/>
</dbReference>
<comment type="function">
    <text evidence="13">Metal transporter.</text>
</comment>
<accession>W5LHK6</accession>
<feature type="transmembrane region" description="Helical" evidence="13">
    <location>
        <begin position="322"/>
        <end position="342"/>
    </location>
</feature>
<dbReference type="Ensembl" id="ENSAMXT00000019318.2">
    <property type="protein sequence ID" value="ENSAMXP00000019318.2"/>
    <property type="gene ID" value="ENSAMXG00000018762.2"/>
</dbReference>
<dbReference type="Bgee" id="ENSAMXG00000018762">
    <property type="expression patterns" value="Expressed in brain and 7 other cell types or tissues"/>
</dbReference>
<keyword evidence="4" id="KW-1003">Cell membrane</keyword>
<reference evidence="17" key="3">
    <citation type="submission" date="2025-08" db="UniProtKB">
        <authorList>
            <consortium name="Ensembl"/>
        </authorList>
    </citation>
    <scope>IDENTIFICATION</scope>
</reference>
<dbReference type="Gene3D" id="3.10.580.10">
    <property type="entry name" value="CBS-domain"/>
    <property type="match status" value="1"/>
</dbReference>
<evidence type="ECO:0000256" key="13">
    <source>
        <dbReference type="RuleBase" id="RU369091"/>
    </source>
</evidence>
<feature type="domain" description="CBS" evidence="15">
    <location>
        <begin position="469"/>
        <end position="535"/>
    </location>
</feature>
<evidence type="ECO:0000313" key="18">
    <source>
        <dbReference type="Proteomes" id="UP000018467"/>
    </source>
</evidence>
<evidence type="ECO:0000256" key="3">
    <source>
        <dbReference type="ARBA" id="ARBA00022448"/>
    </source>
</evidence>
<comment type="subcellular location">
    <subcellularLocation>
        <location evidence="1 13">Cell membrane</location>
        <topology evidence="1 13">Multi-pass membrane protein</topology>
    </subcellularLocation>
</comment>
<evidence type="ECO:0000256" key="6">
    <source>
        <dbReference type="ARBA" id="ARBA00022737"/>
    </source>
</evidence>
<reference evidence="18" key="1">
    <citation type="submission" date="2013-03" db="EMBL/GenBank/DDBJ databases">
        <authorList>
            <person name="Jeffery W."/>
            <person name="Warren W."/>
            <person name="Wilson R.K."/>
        </authorList>
    </citation>
    <scope>NUCLEOTIDE SEQUENCE</scope>
    <source>
        <strain evidence="18">female</strain>
    </source>
</reference>
<dbReference type="Pfam" id="PF01595">
    <property type="entry name" value="CNNM"/>
    <property type="match status" value="1"/>
</dbReference>
<organism evidence="17 18">
    <name type="scientific">Astyanax mexicanus</name>
    <name type="common">Blind cave fish</name>
    <name type="synonym">Astyanax fasciatus mexicanus</name>
    <dbReference type="NCBI Taxonomy" id="7994"/>
    <lineage>
        <taxon>Eukaryota</taxon>
        <taxon>Metazoa</taxon>
        <taxon>Chordata</taxon>
        <taxon>Craniata</taxon>
        <taxon>Vertebrata</taxon>
        <taxon>Euteleostomi</taxon>
        <taxon>Actinopterygii</taxon>
        <taxon>Neopterygii</taxon>
        <taxon>Teleostei</taxon>
        <taxon>Ostariophysi</taxon>
        <taxon>Characiformes</taxon>
        <taxon>Characoidei</taxon>
        <taxon>Acestrorhamphidae</taxon>
        <taxon>Acestrorhamphinae</taxon>
        <taxon>Astyanax</taxon>
    </lineage>
</organism>
<evidence type="ECO:0000256" key="4">
    <source>
        <dbReference type="ARBA" id="ARBA00022475"/>
    </source>
</evidence>
<evidence type="ECO:0000313" key="17">
    <source>
        <dbReference type="Ensembl" id="ENSAMXP00000019318.2"/>
    </source>
</evidence>
<dbReference type="eggNOG" id="KOG2118">
    <property type="taxonomic scope" value="Eukaryota"/>
</dbReference>
<keyword evidence="10 12" id="KW-0472">Membrane</keyword>
<name>W5LHK6_ASTMX</name>
<keyword evidence="9 11" id="KW-0129">CBS domain</keyword>
<dbReference type="PROSITE" id="PS51846">
    <property type="entry name" value="CNNM"/>
    <property type="match status" value="1"/>
</dbReference>
<keyword evidence="8" id="KW-0406">Ion transport</keyword>
<dbReference type="Proteomes" id="UP000018467">
    <property type="component" value="Unassembled WGS sequence"/>
</dbReference>
<keyword evidence="18" id="KW-1185">Reference proteome</keyword>
<dbReference type="Pfam" id="PF00571">
    <property type="entry name" value="CBS"/>
    <property type="match status" value="1"/>
</dbReference>
<dbReference type="GO" id="GO:0005886">
    <property type="term" value="C:plasma membrane"/>
    <property type="evidence" value="ECO:0007669"/>
    <property type="project" value="UniProtKB-SubCell"/>
</dbReference>
<evidence type="ECO:0000256" key="5">
    <source>
        <dbReference type="ARBA" id="ARBA00022692"/>
    </source>
</evidence>
<comment type="similarity">
    <text evidence="2 13">Belongs to the ACDP family.</text>
</comment>
<keyword evidence="5 12" id="KW-0812">Transmembrane</keyword>
<evidence type="ECO:0000256" key="12">
    <source>
        <dbReference type="PROSITE-ProRule" id="PRU01193"/>
    </source>
</evidence>
<evidence type="ECO:0000259" key="15">
    <source>
        <dbReference type="PROSITE" id="PS51371"/>
    </source>
</evidence>
<keyword evidence="3" id="KW-0813">Transport</keyword>
<dbReference type="InterPro" id="IPR046342">
    <property type="entry name" value="CBS_dom_sf"/>
</dbReference>
<dbReference type="HOGENOM" id="CLU_011310_1_1_1"/>
<feature type="transmembrane region" description="Helical" evidence="13">
    <location>
        <begin position="291"/>
        <end position="310"/>
    </location>
</feature>
<feature type="domain" description="CNNM transmembrane" evidence="16">
    <location>
        <begin position="202"/>
        <end position="382"/>
    </location>
</feature>
<reference evidence="18" key="2">
    <citation type="journal article" date="2014" name="Nat. Commun.">
        <title>The cavefish genome reveals candidate genes for eye loss.</title>
        <authorList>
            <person name="McGaugh S.E."/>
            <person name="Gross J.B."/>
            <person name="Aken B."/>
            <person name="Blin M."/>
            <person name="Borowsky R."/>
            <person name="Chalopin D."/>
            <person name="Hinaux H."/>
            <person name="Jeffery W.R."/>
            <person name="Keene A."/>
            <person name="Ma L."/>
            <person name="Minx P."/>
            <person name="Murphy D."/>
            <person name="O'Quin K.E."/>
            <person name="Retaux S."/>
            <person name="Rohner N."/>
            <person name="Searle S.M."/>
            <person name="Stahl B.A."/>
            <person name="Tabin C."/>
            <person name="Volff J.N."/>
            <person name="Yoshizawa M."/>
            <person name="Warren W.C."/>
        </authorList>
    </citation>
    <scope>NUCLEOTIDE SEQUENCE [LARGE SCALE GENOMIC DNA]</scope>
    <source>
        <strain evidence="18">female</strain>
    </source>
</reference>
<dbReference type="InterPro" id="IPR045095">
    <property type="entry name" value="ACDP"/>
</dbReference>
<dbReference type="InterPro" id="IPR002550">
    <property type="entry name" value="CNNM"/>
</dbReference>
<evidence type="ECO:0000259" key="16">
    <source>
        <dbReference type="PROSITE" id="PS51846"/>
    </source>
</evidence>
<dbReference type="PANTHER" id="PTHR12064:SF22">
    <property type="entry name" value="METAL TRANSPORTER CNNM2"/>
    <property type="match status" value="1"/>
</dbReference>
<sequence length="789" mass="88661">MAEASVPPGAAAAWAAAGAALGTSAKMASLIRVRAVTVIFLTVGACLVTPTQGKESGGEETVIIGLRLEDTDDISFMDRGYLRVSERSRVRLRVYGQNINNETWSKIAFTEHERGRAVHHHHPCGIRTSDILILPNIVLNRKTSGVVEIEVKPLRKTERSKAYYLCIATSTSAGTHDPWTESTWIYHEGEDTKVIVVEERKFLLPFWLQVIFISMLLCLSGMFSGLNLGLMALDPMELQIVQNCGTEREKNYARKIEPVRSQGNYLLCSLLLGNVLVNTTLTILLDDIAGNGLIAVVMSTIGIVIFGEIVPQAICSRHGLAVGANTIFLTKFFMLLTFPASYPVSKLLDYLLGQEIGTVYNREKLLEMLRVTDPYNDLVKEELNIIQGALELRTKTVDDVMTPLRDCFMIASDATLDFGTMSEIMESGYTRIPVFEEERSNIVDLLFVKDLAFVDPDDSTPLKTITKFYSHPLHFVFNDTKLDAMLEEFKKGKSHLAIVQRVNNEGEGDPFYEVLGIVTLEDVIEEIIKSEILDETDLYTDNKTKKRITHRERKQDFSAFKPTDNEMKVKISPQLLLATLRFLATEPFSLVQISEKILLRLLKHPNVIQELKFNDKNKKALEHYLYVRNKPVDYFILILQGKVEVEAGKDGMKFEAGAFSSYGMMALTASPENKSPPRPYGLNHSDSLNRSDRNEVINPPLGSSNNQLNSFLQIYAPDYTVRAITDLLYVKVTRQQYQNALMASRMDKTPQSSESEYTKIELTLTELHDGMAEETAILLNQTTCQEHTL</sequence>
<dbReference type="InterPro" id="IPR057492">
    <property type="entry name" value="Ig_CNNM1/2/4_N"/>
</dbReference>
<proteinExistence type="inferred from homology"/>
<evidence type="ECO:0000256" key="9">
    <source>
        <dbReference type="ARBA" id="ARBA00023122"/>
    </source>
</evidence>
<dbReference type="PROSITE" id="PS51371">
    <property type="entry name" value="CBS"/>
    <property type="match status" value="1"/>
</dbReference>
<evidence type="ECO:0000256" key="10">
    <source>
        <dbReference type="ARBA" id="ARBA00023136"/>
    </source>
</evidence>